<proteinExistence type="predicted"/>
<dbReference type="FunFam" id="3.20.20.190:FF:000039">
    <property type="entry name" value="Phosphoinositide phospholipase C"/>
    <property type="match status" value="1"/>
</dbReference>
<evidence type="ECO:0000256" key="3">
    <source>
        <dbReference type="ARBA" id="ARBA00022963"/>
    </source>
</evidence>
<dbReference type="Pfam" id="PF00388">
    <property type="entry name" value="PI-PLC-X"/>
    <property type="match status" value="1"/>
</dbReference>
<dbReference type="GO" id="GO:0016042">
    <property type="term" value="P:lipid catabolic process"/>
    <property type="evidence" value="ECO:0007669"/>
    <property type="project" value="UniProtKB-KW"/>
</dbReference>
<evidence type="ECO:0000256" key="6">
    <source>
        <dbReference type="ARBA" id="ARBA00059664"/>
    </source>
</evidence>
<dbReference type="InterPro" id="IPR001192">
    <property type="entry name" value="PI-PLC_fam"/>
</dbReference>
<evidence type="ECO:0000256" key="2">
    <source>
        <dbReference type="ARBA" id="ARBA00022801"/>
    </source>
</evidence>
<name>A0AAN6U4H5_9PEZI</name>
<feature type="region of interest" description="Disordered" evidence="8">
    <location>
        <begin position="223"/>
        <end position="257"/>
    </location>
</feature>
<keyword evidence="4 7" id="KW-0443">Lipid metabolism</keyword>
<comment type="catalytic activity">
    <reaction evidence="1 7">
        <text>a 1,2-diacyl-sn-glycero-3-phospho-(1D-myo-inositol-4,5-bisphosphate) + H2O = 1D-myo-inositol 1,4,5-trisphosphate + a 1,2-diacyl-sn-glycerol + H(+)</text>
        <dbReference type="Rhea" id="RHEA:33179"/>
        <dbReference type="ChEBI" id="CHEBI:15377"/>
        <dbReference type="ChEBI" id="CHEBI:15378"/>
        <dbReference type="ChEBI" id="CHEBI:17815"/>
        <dbReference type="ChEBI" id="CHEBI:58456"/>
        <dbReference type="ChEBI" id="CHEBI:203600"/>
        <dbReference type="EC" id="3.1.4.11"/>
    </reaction>
</comment>
<evidence type="ECO:0000259" key="10">
    <source>
        <dbReference type="PROSITE" id="PS50008"/>
    </source>
</evidence>
<dbReference type="EC" id="3.1.4.11" evidence="7"/>
<evidence type="ECO:0000313" key="11">
    <source>
        <dbReference type="EMBL" id="KAK4124951.1"/>
    </source>
</evidence>
<dbReference type="GO" id="GO:0048015">
    <property type="term" value="P:phosphatidylinositol-mediated signaling"/>
    <property type="evidence" value="ECO:0007669"/>
    <property type="project" value="TreeGrafter"/>
</dbReference>
<dbReference type="CDD" id="cd08598">
    <property type="entry name" value="PI-PLC1c_yeast"/>
    <property type="match status" value="1"/>
</dbReference>
<comment type="function">
    <text evidence="6">The production of the second messenger molecules diacylglycerol (DAG) and inositol 1,4,5-trisphosphate (IP3) is mediated by activated phosphatidylinositol-specific phospholipase C enzymes.</text>
</comment>
<evidence type="ECO:0000256" key="4">
    <source>
        <dbReference type="ARBA" id="ARBA00023098"/>
    </source>
</evidence>
<dbReference type="SMART" id="SM00148">
    <property type="entry name" value="PLCXc"/>
    <property type="match status" value="1"/>
</dbReference>
<dbReference type="PROSITE" id="PS50004">
    <property type="entry name" value="C2"/>
    <property type="match status" value="1"/>
</dbReference>
<evidence type="ECO:0000256" key="5">
    <source>
        <dbReference type="ARBA" id="ARBA00023224"/>
    </source>
</evidence>
<dbReference type="InterPro" id="IPR017946">
    <property type="entry name" value="PLC-like_Pdiesterase_TIM-brl"/>
</dbReference>
<feature type="region of interest" description="Disordered" evidence="8">
    <location>
        <begin position="190"/>
        <end position="211"/>
    </location>
</feature>
<evidence type="ECO:0000256" key="1">
    <source>
        <dbReference type="ARBA" id="ARBA00001195"/>
    </source>
</evidence>
<feature type="compositionally biased region" description="Polar residues" evidence="8">
    <location>
        <begin position="225"/>
        <end position="240"/>
    </location>
</feature>
<keyword evidence="3 7" id="KW-0442">Lipid degradation</keyword>
<dbReference type="PANTHER" id="PTHR10336:SF82">
    <property type="entry name" value="PHOSPHOINOSITIDE PHOSPHOLIPASE C"/>
    <property type="match status" value="1"/>
</dbReference>
<protein>
    <recommendedName>
        <fullName evidence="7">Phosphoinositide phospholipase C</fullName>
        <ecNumber evidence="7">3.1.4.11</ecNumber>
    </recommendedName>
</protein>
<dbReference type="EMBL" id="MU853226">
    <property type="protein sequence ID" value="KAK4124951.1"/>
    <property type="molecule type" value="Genomic_DNA"/>
</dbReference>
<evidence type="ECO:0000313" key="12">
    <source>
        <dbReference type="Proteomes" id="UP001302602"/>
    </source>
</evidence>
<dbReference type="InterPro" id="IPR000909">
    <property type="entry name" value="PLipase_C_PInositol-sp_X_dom"/>
</dbReference>
<dbReference type="GO" id="GO:0051209">
    <property type="term" value="P:release of sequestered calcium ion into cytosol"/>
    <property type="evidence" value="ECO:0007669"/>
    <property type="project" value="TreeGrafter"/>
</dbReference>
<gene>
    <name evidence="11" type="ORF">N657DRAFT_341652</name>
</gene>
<sequence length="679" mass="77330">MVCLKFPKEKKKAKPSFIRRMTTFARGSPHYGRHAMREVINAALACNVLTLVGVGTTACFHECLKKHVRHVYDSARKSDRLLSRERLDEFLRATQGVDHIKLPDPQQYEAYTFDQFFQLWSNNESAWRAAGERHQKPVDATYPISNYFIASSHNTYLEGNQLSSKSSAEAYRAVLRNGCRCIEIDVWNGPLPRSTSKSPTPGHRRHFSSGSLPRLASEKLMSIRVSRQQSRSPSAIQTAFPSPLPSPDPRESATTLDPKDLAECRAKSRSSSLSNHTVEPVVHHHGTMTTTVGFREVCRAIRESAFERNPLPVIVSLEVGADQEQQEIMVKIMKEEWRDVLLEKALDTCDNRQPRLEELYNKILIKVKRVKESQTDEEVERGRSIGIAAIRGKPRICRELSKLAIYTHSEHYGGEDSLDSDSPSHIFSLSEDGFLSLTEDTDKLDKLLAHNRDYLMRIYPNPYRIDSSNPDPTFHWRRGVQMVAMNWQKTDEGMMLNDAMFAGTNGWVLKPPSLLSNKTTTEMSDMASDPKPTLDLRITVLAGQFLPLPGDRKSSGCLGITGDRKFHPKIKVELHVEKAHRSLDYARETEPAWTEHPDWGLHPKSLEFLDVKNVVEELSFVRFKVEDDSSNFGGELVAWACIRLDRLQRGFRCVDLLHPITRRPCEGKLFVKVEKVWRD</sequence>
<dbReference type="GO" id="GO:0004435">
    <property type="term" value="F:phosphatidylinositol-4,5-bisphosphate phospholipase C activity"/>
    <property type="evidence" value="ECO:0007669"/>
    <property type="project" value="UniProtKB-EC"/>
</dbReference>
<reference evidence="11" key="1">
    <citation type="journal article" date="2023" name="Mol. Phylogenet. Evol.">
        <title>Genome-scale phylogeny and comparative genomics of the fungal order Sordariales.</title>
        <authorList>
            <person name="Hensen N."/>
            <person name="Bonometti L."/>
            <person name="Westerberg I."/>
            <person name="Brannstrom I.O."/>
            <person name="Guillou S."/>
            <person name="Cros-Aarteil S."/>
            <person name="Calhoun S."/>
            <person name="Haridas S."/>
            <person name="Kuo A."/>
            <person name="Mondo S."/>
            <person name="Pangilinan J."/>
            <person name="Riley R."/>
            <person name="LaButti K."/>
            <person name="Andreopoulos B."/>
            <person name="Lipzen A."/>
            <person name="Chen C."/>
            <person name="Yan M."/>
            <person name="Daum C."/>
            <person name="Ng V."/>
            <person name="Clum A."/>
            <person name="Steindorff A."/>
            <person name="Ohm R.A."/>
            <person name="Martin F."/>
            <person name="Silar P."/>
            <person name="Natvig D.O."/>
            <person name="Lalanne C."/>
            <person name="Gautier V."/>
            <person name="Ament-Velasquez S.L."/>
            <person name="Kruys A."/>
            <person name="Hutchinson M.I."/>
            <person name="Powell A.J."/>
            <person name="Barry K."/>
            <person name="Miller A.N."/>
            <person name="Grigoriev I.V."/>
            <person name="Debuchy R."/>
            <person name="Gladieux P."/>
            <person name="Hiltunen Thoren M."/>
            <person name="Johannesson H."/>
        </authorList>
    </citation>
    <scope>NUCLEOTIDE SEQUENCE</scope>
    <source>
        <strain evidence="11">CBS 731.68</strain>
    </source>
</reference>
<dbReference type="Pfam" id="PF00387">
    <property type="entry name" value="PI-PLC-Y"/>
    <property type="match status" value="1"/>
</dbReference>
<comment type="caution">
    <text evidence="11">The sequence shown here is derived from an EMBL/GenBank/DDBJ whole genome shotgun (WGS) entry which is preliminary data.</text>
</comment>
<evidence type="ECO:0000256" key="8">
    <source>
        <dbReference type="SAM" id="MobiDB-lite"/>
    </source>
</evidence>
<evidence type="ECO:0000256" key="7">
    <source>
        <dbReference type="RuleBase" id="RU361133"/>
    </source>
</evidence>
<dbReference type="Proteomes" id="UP001302602">
    <property type="component" value="Unassembled WGS sequence"/>
</dbReference>
<organism evidence="11 12">
    <name type="scientific">Parathielavia appendiculata</name>
    <dbReference type="NCBI Taxonomy" id="2587402"/>
    <lineage>
        <taxon>Eukaryota</taxon>
        <taxon>Fungi</taxon>
        <taxon>Dikarya</taxon>
        <taxon>Ascomycota</taxon>
        <taxon>Pezizomycotina</taxon>
        <taxon>Sordariomycetes</taxon>
        <taxon>Sordariomycetidae</taxon>
        <taxon>Sordariales</taxon>
        <taxon>Chaetomiaceae</taxon>
        <taxon>Parathielavia</taxon>
    </lineage>
</organism>
<dbReference type="SMART" id="SM00149">
    <property type="entry name" value="PLCYc"/>
    <property type="match status" value="1"/>
</dbReference>
<dbReference type="PRINTS" id="PR00390">
    <property type="entry name" value="PHPHLIPASEC"/>
</dbReference>
<dbReference type="RefSeq" id="XP_062648722.1">
    <property type="nucleotide sequence ID" value="XM_062786903.1"/>
</dbReference>
<dbReference type="PROSITE" id="PS50007">
    <property type="entry name" value="PIPLC_X_DOMAIN"/>
    <property type="match status" value="1"/>
</dbReference>
<dbReference type="InterPro" id="IPR035892">
    <property type="entry name" value="C2_domain_sf"/>
</dbReference>
<dbReference type="InterPro" id="IPR000008">
    <property type="entry name" value="C2_dom"/>
</dbReference>
<dbReference type="GeneID" id="87823673"/>
<dbReference type="SUPFAM" id="SSF49562">
    <property type="entry name" value="C2 domain (Calcium/lipid-binding domain, CaLB)"/>
    <property type="match status" value="1"/>
</dbReference>
<keyword evidence="2 7" id="KW-0378">Hydrolase</keyword>
<dbReference type="AlphaFoldDB" id="A0AAN6U4H5"/>
<dbReference type="CDD" id="cd00275">
    <property type="entry name" value="C2_PLC_like"/>
    <property type="match status" value="1"/>
</dbReference>
<feature type="domain" description="C2" evidence="9">
    <location>
        <begin position="517"/>
        <end position="658"/>
    </location>
</feature>
<keyword evidence="5" id="KW-0807">Transducer</keyword>
<dbReference type="PANTHER" id="PTHR10336">
    <property type="entry name" value="PHOSPHOINOSITIDE-SPECIFIC PHOSPHOLIPASE C FAMILY PROTEIN"/>
    <property type="match status" value="1"/>
</dbReference>
<dbReference type="PROSITE" id="PS50008">
    <property type="entry name" value="PIPLC_Y_DOMAIN"/>
    <property type="match status" value="1"/>
</dbReference>
<dbReference type="InterPro" id="IPR001711">
    <property type="entry name" value="PLipase_C_Pinositol-sp_Y"/>
</dbReference>
<accession>A0AAN6U4H5</accession>
<reference evidence="11" key="2">
    <citation type="submission" date="2023-05" db="EMBL/GenBank/DDBJ databases">
        <authorList>
            <consortium name="Lawrence Berkeley National Laboratory"/>
            <person name="Steindorff A."/>
            <person name="Hensen N."/>
            <person name="Bonometti L."/>
            <person name="Westerberg I."/>
            <person name="Brannstrom I.O."/>
            <person name="Guillou S."/>
            <person name="Cros-Aarteil S."/>
            <person name="Calhoun S."/>
            <person name="Haridas S."/>
            <person name="Kuo A."/>
            <person name="Mondo S."/>
            <person name="Pangilinan J."/>
            <person name="Riley R."/>
            <person name="Labutti K."/>
            <person name="Andreopoulos B."/>
            <person name="Lipzen A."/>
            <person name="Chen C."/>
            <person name="Yanf M."/>
            <person name="Daum C."/>
            <person name="Ng V."/>
            <person name="Clum A."/>
            <person name="Ohm R."/>
            <person name="Martin F."/>
            <person name="Silar P."/>
            <person name="Natvig D."/>
            <person name="Lalanne C."/>
            <person name="Gautier V."/>
            <person name="Ament-Velasquez S.L."/>
            <person name="Kruys A."/>
            <person name="Hutchinson M.I."/>
            <person name="Powell A.J."/>
            <person name="Barry K."/>
            <person name="Miller A.N."/>
            <person name="Grigoriev I.V."/>
            <person name="Debuchy R."/>
            <person name="Gladieux P."/>
            <person name="Thoren M.H."/>
            <person name="Johannesson H."/>
        </authorList>
    </citation>
    <scope>NUCLEOTIDE SEQUENCE</scope>
    <source>
        <strain evidence="11">CBS 731.68</strain>
    </source>
</reference>
<dbReference type="Gene3D" id="2.60.40.150">
    <property type="entry name" value="C2 domain"/>
    <property type="match status" value="1"/>
</dbReference>
<dbReference type="SUPFAM" id="SSF51695">
    <property type="entry name" value="PLC-like phosphodiesterases"/>
    <property type="match status" value="1"/>
</dbReference>
<feature type="domain" description="PI-PLC Y-box" evidence="10">
    <location>
        <begin position="400"/>
        <end position="514"/>
    </location>
</feature>
<dbReference type="Gene3D" id="3.20.20.190">
    <property type="entry name" value="Phosphatidylinositol (PI) phosphodiesterase"/>
    <property type="match status" value="1"/>
</dbReference>
<keyword evidence="12" id="KW-1185">Reference proteome</keyword>
<evidence type="ECO:0000259" key="9">
    <source>
        <dbReference type="PROSITE" id="PS50004"/>
    </source>
</evidence>